<reference evidence="1" key="1">
    <citation type="submission" date="2023-05" db="EMBL/GenBank/DDBJ databases">
        <title>Nepenthes gracilis genome sequencing.</title>
        <authorList>
            <person name="Fukushima K."/>
        </authorList>
    </citation>
    <scope>NUCLEOTIDE SEQUENCE</scope>
    <source>
        <strain evidence="1">SING2019-196</strain>
    </source>
</reference>
<sequence length="186" mass="19914">MVNASSIGLGTETSLHTPKSVDDKLSRESEIVSCELGSLVKSTLCLGISDSIEDWICTDLGRFKRSMAIMEPKPGLRMLPGDGGTDRALAFFFLAVEIVVDYPWKPKHHGNGRPVNQKSTYKSTAAHQAVTSAEPIASNAIIKVPMDSIPISPKAEGEFLVNSAPAFEMSGGLEDHSLVSAMKLSP</sequence>
<accession>A0AAD3S7N3</accession>
<name>A0AAD3S7N3_NEPGR</name>
<proteinExistence type="predicted"/>
<dbReference type="AlphaFoldDB" id="A0AAD3S7N3"/>
<evidence type="ECO:0000313" key="1">
    <source>
        <dbReference type="EMBL" id="GMH06033.1"/>
    </source>
</evidence>
<comment type="caution">
    <text evidence="1">The sequence shown here is derived from an EMBL/GenBank/DDBJ whole genome shotgun (WGS) entry which is preliminary data.</text>
</comment>
<organism evidence="1 2">
    <name type="scientific">Nepenthes gracilis</name>
    <name type="common">Slender pitcher plant</name>
    <dbReference type="NCBI Taxonomy" id="150966"/>
    <lineage>
        <taxon>Eukaryota</taxon>
        <taxon>Viridiplantae</taxon>
        <taxon>Streptophyta</taxon>
        <taxon>Embryophyta</taxon>
        <taxon>Tracheophyta</taxon>
        <taxon>Spermatophyta</taxon>
        <taxon>Magnoliopsida</taxon>
        <taxon>eudicotyledons</taxon>
        <taxon>Gunneridae</taxon>
        <taxon>Pentapetalae</taxon>
        <taxon>Caryophyllales</taxon>
        <taxon>Nepenthaceae</taxon>
        <taxon>Nepenthes</taxon>
    </lineage>
</organism>
<dbReference type="EMBL" id="BSYO01000006">
    <property type="protein sequence ID" value="GMH06033.1"/>
    <property type="molecule type" value="Genomic_DNA"/>
</dbReference>
<evidence type="ECO:0000313" key="2">
    <source>
        <dbReference type="Proteomes" id="UP001279734"/>
    </source>
</evidence>
<keyword evidence="2" id="KW-1185">Reference proteome</keyword>
<gene>
    <name evidence="1" type="ORF">Nepgr_007873</name>
</gene>
<protein>
    <submittedName>
        <fullName evidence="1">Uncharacterized protein</fullName>
    </submittedName>
</protein>
<dbReference type="Proteomes" id="UP001279734">
    <property type="component" value="Unassembled WGS sequence"/>
</dbReference>